<feature type="domain" description="Phytocyanin" evidence="4">
    <location>
        <begin position="28"/>
        <end position="126"/>
    </location>
</feature>
<dbReference type="STRING" id="3983.A0A2C9V5U4"/>
<keyword evidence="1" id="KW-1015">Disulfide bond</keyword>
<dbReference type="Gene3D" id="2.60.40.420">
    <property type="entry name" value="Cupredoxins - blue copper proteins"/>
    <property type="match status" value="1"/>
</dbReference>
<dbReference type="FunFam" id="2.60.40.420:FF:000034">
    <property type="entry name" value="Cupredoxin superfamily protein"/>
    <property type="match status" value="1"/>
</dbReference>
<proteinExistence type="predicted"/>
<sequence length="135" mass="14926">MARGGQILGILVVFPVLLLLNFKTTEAATYVVGGDIGWSPNANVQAWAQKHRFFADDTLVFNYDSELYDVVVVDQGKYEKCTYSPDDLLLDTGNDKIQLTSGPNYFITSDKAVCQKGMKLAVNASPPPRRKLSLH</sequence>
<dbReference type="InterPro" id="IPR008972">
    <property type="entry name" value="Cupredoxin"/>
</dbReference>
<dbReference type="PANTHER" id="PTHR33021:SF469">
    <property type="entry name" value="PHYTOCYANIN DOMAIN-CONTAINING PROTEIN"/>
    <property type="match status" value="1"/>
</dbReference>
<evidence type="ECO:0000313" key="6">
    <source>
        <dbReference type="Proteomes" id="UP000091857"/>
    </source>
</evidence>
<dbReference type="OMA" id="NANVQAW"/>
<evidence type="ECO:0000256" key="2">
    <source>
        <dbReference type="ARBA" id="ARBA00023180"/>
    </source>
</evidence>
<feature type="signal peptide" evidence="3">
    <location>
        <begin position="1"/>
        <end position="27"/>
    </location>
</feature>
<evidence type="ECO:0000256" key="3">
    <source>
        <dbReference type="SAM" id="SignalP"/>
    </source>
</evidence>
<feature type="chain" id="PRO_5012632530" description="Phytocyanin domain-containing protein" evidence="3">
    <location>
        <begin position="28"/>
        <end position="135"/>
    </location>
</feature>
<dbReference type="SUPFAM" id="SSF49503">
    <property type="entry name" value="Cupredoxins"/>
    <property type="match status" value="1"/>
</dbReference>
<comment type="caution">
    <text evidence="5">The sequence shown here is derived from an EMBL/GenBank/DDBJ whole genome shotgun (WGS) entry which is preliminary data.</text>
</comment>
<dbReference type="Proteomes" id="UP000091857">
    <property type="component" value="Chromosome 10"/>
</dbReference>
<dbReference type="PANTHER" id="PTHR33021">
    <property type="entry name" value="BLUE COPPER PROTEIN"/>
    <property type="match status" value="1"/>
</dbReference>
<dbReference type="GO" id="GO:0005886">
    <property type="term" value="C:plasma membrane"/>
    <property type="evidence" value="ECO:0000318"/>
    <property type="project" value="GO_Central"/>
</dbReference>
<keyword evidence="2" id="KW-0325">Glycoprotein</keyword>
<dbReference type="CDD" id="cd04216">
    <property type="entry name" value="Phytocyanin"/>
    <property type="match status" value="1"/>
</dbReference>
<dbReference type="EMBL" id="CM004396">
    <property type="protein sequence ID" value="OAY39887.1"/>
    <property type="molecule type" value="Genomic_DNA"/>
</dbReference>
<evidence type="ECO:0000313" key="5">
    <source>
        <dbReference type="EMBL" id="OAY39887.1"/>
    </source>
</evidence>
<dbReference type="AlphaFoldDB" id="A0A2C9V5U4"/>
<gene>
    <name evidence="5" type="ORF">MANES_10G131100v8</name>
</gene>
<evidence type="ECO:0000259" key="4">
    <source>
        <dbReference type="PROSITE" id="PS51485"/>
    </source>
</evidence>
<dbReference type="GO" id="GO:0009055">
    <property type="term" value="F:electron transfer activity"/>
    <property type="evidence" value="ECO:0007669"/>
    <property type="project" value="InterPro"/>
</dbReference>
<dbReference type="InterPro" id="IPR003245">
    <property type="entry name" value="Phytocyanin_dom"/>
</dbReference>
<dbReference type="PROSITE" id="PS51485">
    <property type="entry name" value="PHYTOCYANIN"/>
    <property type="match status" value="1"/>
</dbReference>
<name>A0A2C9V5U4_MANES</name>
<dbReference type="InterPro" id="IPR039391">
    <property type="entry name" value="Phytocyanin-like"/>
</dbReference>
<evidence type="ECO:0000256" key="1">
    <source>
        <dbReference type="ARBA" id="ARBA00023157"/>
    </source>
</evidence>
<reference evidence="6" key="1">
    <citation type="journal article" date="2016" name="Nat. Biotechnol.">
        <title>Sequencing wild and cultivated cassava and related species reveals extensive interspecific hybridization and genetic diversity.</title>
        <authorList>
            <person name="Bredeson J.V."/>
            <person name="Lyons J.B."/>
            <person name="Prochnik S.E."/>
            <person name="Wu G.A."/>
            <person name="Ha C.M."/>
            <person name="Edsinger-Gonzales E."/>
            <person name="Grimwood J."/>
            <person name="Schmutz J."/>
            <person name="Rabbi I.Y."/>
            <person name="Egesi C."/>
            <person name="Nauluvula P."/>
            <person name="Lebot V."/>
            <person name="Ndunguru J."/>
            <person name="Mkamilo G."/>
            <person name="Bart R.S."/>
            <person name="Setter T.L."/>
            <person name="Gleadow R.M."/>
            <person name="Kulakow P."/>
            <person name="Ferguson M.E."/>
            <person name="Rounsley S."/>
            <person name="Rokhsar D.S."/>
        </authorList>
    </citation>
    <scope>NUCLEOTIDE SEQUENCE [LARGE SCALE GENOMIC DNA]</scope>
    <source>
        <strain evidence="6">cv. AM560-2</strain>
    </source>
</reference>
<keyword evidence="6" id="KW-1185">Reference proteome</keyword>
<accession>A0A2C9V5U4</accession>
<organism evidence="5 6">
    <name type="scientific">Manihot esculenta</name>
    <name type="common">Cassava</name>
    <name type="synonym">Jatropha manihot</name>
    <dbReference type="NCBI Taxonomy" id="3983"/>
    <lineage>
        <taxon>Eukaryota</taxon>
        <taxon>Viridiplantae</taxon>
        <taxon>Streptophyta</taxon>
        <taxon>Embryophyta</taxon>
        <taxon>Tracheophyta</taxon>
        <taxon>Spermatophyta</taxon>
        <taxon>Magnoliopsida</taxon>
        <taxon>eudicotyledons</taxon>
        <taxon>Gunneridae</taxon>
        <taxon>Pentapetalae</taxon>
        <taxon>rosids</taxon>
        <taxon>fabids</taxon>
        <taxon>Malpighiales</taxon>
        <taxon>Euphorbiaceae</taxon>
        <taxon>Crotonoideae</taxon>
        <taxon>Manihoteae</taxon>
        <taxon>Manihot</taxon>
    </lineage>
</organism>
<protein>
    <recommendedName>
        <fullName evidence="4">Phytocyanin domain-containing protein</fullName>
    </recommendedName>
</protein>
<dbReference type="OrthoDB" id="1934652at2759"/>
<keyword evidence="3" id="KW-0732">Signal</keyword>
<dbReference type="Gramene" id="Manes.10G131100.1.v8.1">
    <property type="protein sequence ID" value="Manes.10G131100.1.v8.1.CDS"/>
    <property type="gene ID" value="Manes.10G131100.v8.1"/>
</dbReference>
<dbReference type="Pfam" id="PF02298">
    <property type="entry name" value="Cu_bind_like"/>
    <property type="match status" value="1"/>
</dbReference>